<keyword evidence="3" id="KW-1185">Reference proteome</keyword>
<dbReference type="AlphaFoldDB" id="A0A853IYL7"/>
<reference evidence="2 3" key="1">
    <citation type="submission" date="2020-07" db="EMBL/GenBank/DDBJ databases">
        <authorList>
            <person name="Maaloum M."/>
        </authorList>
    </citation>
    <scope>NUCLEOTIDE SEQUENCE [LARGE SCALE GENOMIC DNA]</scope>
    <source>
        <strain evidence="2 3">GCS-AN-3</strain>
    </source>
</reference>
<evidence type="ECO:0000259" key="1">
    <source>
        <dbReference type="Pfam" id="PF07603"/>
    </source>
</evidence>
<accession>A0A853IYL7</accession>
<sequence>MSLLTLPAAWAQTNPVNDSGIDFCREHASGADTAISASTTCTPLPTHGGQDARYGRDAAAAKGVLPKVGAGAKGFDYTKISHSGATLPASAVLGTGAGDWACTYDNHTGLMWEVKVDDASHLRHKDHTYSWYFSANSHGGPGVASSGACLTAGRCDTEKFAQDVNAVGLCGHNDWRLPTMQELYNLADRGSATGAIDFDYFPYTPAMQFWSASPMARVAGNAWTVRFLDGANGWTSRGGALRVRLVRTGL</sequence>
<dbReference type="RefSeq" id="WP_180550782.1">
    <property type="nucleotide sequence ID" value="NZ_JACCKX010000001.1"/>
</dbReference>
<gene>
    <name evidence="2" type="ORF">H0I39_12975</name>
</gene>
<dbReference type="Pfam" id="PF07603">
    <property type="entry name" value="Lcl_C"/>
    <property type="match status" value="1"/>
</dbReference>
<name>A0A853IYL7_9BURK</name>
<feature type="domain" description="Lcl C-terminal" evidence="1">
    <location>
        <begin position="102"/>
        <end position="247"/>
    </location>
</feature>
<organism evidence="2 3">
    <name type="scientific">Ottowia beijingensis</name>
    <dbReference type="NCBI Taxonomy" id="1207057"/>
    <lineage>
        <taxon>Bacteria</taxon>
        <taxon>Pseudomonadati</taxon>
        <taxon>Pseudomonadota</taxon>
        <taxon>Betaproteobacteria</taxon>
        <taxon>Burkholderiales</taxon>
        <taxon>Comamonadaceae</taxon>
        <taxon>Ottowia</taxon>
    </lineage>
</organism>
<dbReference type="Proteomes" id="UP000589716">
    <property type="component" value="Unassembled WGS sequence"/>
</dbReference>
<dbReference type="EMBL" id="JACCKX010000001">
    <property type="protein sequence ID" value="NZA02449.1"/>
    <property type="molecule type" value="Genomic_DNA"/>
</dbReference>
<evidence type="ECO:0000313" key="2">
    <source>
        <dbReference type="EMBL" id="NZA02449.1"/>
    </source>
</evidence>
<dbReference type="InterPro" id="IPR011460">
    <property type="entry name" value="Lcl_C"/>
</dbReference>
<proteinExistence type="predicted"/>
<evidence type="ECO:0000313" key="3">
    <source>
        <dbReference type="Proteomes" id="UP000589716"/>
    </source>
</evidence>
<protein>
    <submittedName>
        <fullName evidence="2">DUF1566 domain-containing protein</fullName>
    </submittedName>
</protein>
<comment type="caution">
    <text evidence="2">The sequence shown here is derived from an EMBL/GenBank/DDBJ whole genome shotgun (WGS) entry which is preliminary data.</text>
</comment>